<feature type="compositionally biased region" description="Basic and acidic residues" evidence="1">
    <location>
        <begin position="85"/>
        <end position="125"/>
    </location>
</feature>
<dbReference type="EMBL" id="JARAKF010000006">
    <property type="protein sequence ID" value="MDU9002206.1"/>
    <property type="molecule type" value="Genomic_DNA"/>
</dbReference>
<dbReference type="Proteomes" id="UP001257627">
    <property type="component" value="Unassembled WGS sequence"/>
</dbReference>
<feature type="signal peptide" evidence="2">
    <location>
        <begin position="1"/>
        <end position="32"/>
    </location>
</feature>
<comment type="caution">
    <text evidence="4">The sequence shown here is derived from an EMBL/GenBank/DDBJ whole genome shotgun (WGS) entry which is preliminary data.</text>
</comment>
<dbReference type="EMBL" id="JARAKF010000002">
    <property type="protein sequence ID" value="MDU9000747.1"/>
    <property type="molecule type" value="Genomic_DNA"/>
</dbReference>
<dbReference type="EMBL" id="JARAKF010000001">
    <property type="protein sequence ID" value="MDU8990901.1"/>
    <property type="molecule type" value="Genomic_DNA"/>
</dbReference>
<evidence type="ECO:0000313" key="6">
    <source>
        <dbReference type="Proteomes" id="UP001257627"/>
    </source>
</evidence>
<feature type="chain" id="PRO_5045032668" evidence="2">
    <location>
        <begin position="33"/>
        <end position="133"/>
    </location>
</feature>
<feature type="compositionally biased region" description="Low complexity" evidence="1">
    <location>
        <begin position="27"/>
        <end position="47"/>
    </location>
</feature>
<evidence type="ECO:0000313" key="4">
    <source>
        <dbReference type="EMBL" id="MDU9000747.1"/>
    </source>
</evidence>
<protein>
    <submittedName>
        <fullName evidence="4">Uncharacterized protein</fullName>
    </submittedName>
</protein>
<name>A0ABU3V3J7_9ACTN</name>
<evidence type="ECO:0000313" key="5">
    <source>
        <dbReference type="EMBL" id="MDU9002206.1"/>
    </source>
</evidence>
<evidence type="ECO:0000256" key="1">
    <source>
        <dbReference type="SAM" id="MobiDB-lite"/>
    </source>
</evidence>
<accession>A0ABU3V3J7</accession>
<dbReference type="RefSeq" id="WP_097281954.1">
    <property type="nucleotide sequence ID" value="NZ_JARAKF010000001.1"/>
</dbReference>
<evidence type="ECO:0000256" key="2">
    <source>
        <dbReference type="SAM" id="SignalP"/>
    </source>
</evidence>
<feature type="region of interest" description="Disordered" evidence="1">
    <location>
        <begin position="27"/>
        <end position="133"/>
    </location>
</feature>
<organism evidence="4 6">
    <name type="scientific">Streptomyces mirabilis</name>
    <dbReference type="NCBI Taxonomy" id="68239"/>
    <lineage>
        <taxon>Bacteria</taxon>
        <taxon>Bacillati</taxon>
        <taxon>Actinomycetota</taxon>
        <taxon>Actinomycetes</taxon>
        <taxon>Kitasatosporales</taxon>
        <taxon>Streptomycetaceae</taxon>
        <taxon>Streptomyces</taxon>
    </lineage>
</organism>
<proteinExistence type="predicted"/>
<gene>
    <name evidence="3" type="ORF">PU648_00255</name>
    <name evidence="4" type="ORF">PU648_52345</name>
    <name evidence="5" type="ORF">PU648_60635</name>
</gene>
<reference evidence="4 6" key="1">
    <citation type="submission" date="2023-02" db="EMBL/GenBank/DDBJ databases">
        <authorList>
            <person name="Maleckis M."/>
        </authorList>
    </citation>
    <scope>NUCLEOTIDE SEQUENCE [LARGE SCALE GENOMIC DNA]</scope>
    <source>
        <strain evidence="4 6">P8-A2</strain>
    </source>
</reference>
<sequence>MTRISRTQRLVLLTATTALVSGGGLLSSSAFAAPATPHSAPAITATSHSDRGDGDWHNQSDRGDGDWQNHKDKDKKRGGKTVKVTKKETTKEVEVRPDGTRIFRQTTKETTKETKKGFHKSDNELHGPVNGRQ</sequence>
<keyword evidence="2" id="KW-0732">Signal</keyword>
<evidence type="ECO:0000313" key="3">
    <source>
        <dbReference type="EMBL" id="MDU8990901.1"/>
    </source>
</evidence>
<feature type="compositionally biased region" description="Basic residues" evidence="1">
    <location>
        <begin position="73"/>
        <end position="84"/>
    </location>
</feature>
<feature type="compositionally biased region" description="Basic and acidic residues" evidence="1">
    <location>
        <begin position="48"/>
        <end position="72"/>
    </location>
</feature>
<keyword evidence="6" id="KW-1185">Reference proteome</keyword>